<protein>
    <submittedName>
        <fullName evidence="2">Uncharacterized protein</fullName>
    </submittedName>
</protein>
<proteinExistence type="predicted"/>
<dbReference type="Proteomes" id="UP000283993">
    <property type="component" value="Unassembled WGS sequence"/>
</dbReference>
<organism evidence="2 3">
    <name type="scientific">Salinisphaera orenii MK-B5</name>
    <dbReference type="NCBI Taxonomy" id="856730"/>
    <lineage>
        <taxon>Bacteria</taxon>
        <taxon>Pseudomonadati</taxon>
        <taxon>Pseudomonadota</taxon>
        <taxon>Gammaproteobacteria</taxon>
        <taxon>Salinisphaerales</taxon>
        <taxon>Salinisphaeraceae</taxon>
        <taxon>Salinisphaera</taxon>
    </lineage>
</organism>
<dbReference type="AlphaFoldDB" id="A0A423PYC4"/>
<feature type="signal peptide" evidence="1">
    <location>
        <begin position="1"/>
        <end position="27"/>
    </location>
</feature>
<evidence type="ECO:0000256" key="1">
    <source>
        <dbReference type="SAM" id="SignalP"/>
    </source>
</evidence>
<feature type="chain" id="PRO_5019377814" evidence="1">
    <location>
        <begin position="28"/>
        <end position="151"/>
    </location>
</feature>
<evidence type="ECO:0000313" key="2">
    <source>
        <dbReference type="EMBL" id="ROO30607.1"/>
    </source>
</evidence>
<gene>
    <name evidence="2" type="ORF">SAOR_01290</name>
</gene>
<name>A0A423PYC4_9GAMM</name>
<dbReference type="RefSeq" id="WP_123629857.1">
    <property type="nucleotide sequence ID" value="NZ_AYKH01000001.1"/>
</dbReference>
<keyword evidence="3" id="KW-1185">Reference proteome</keyword>
<accession>A0A423PYC4</accession>
<keyword evidence="1" id="KW-0732">Signal</keyword>
<comment type="caution">
    <text evidence="2">The sequence shown here is derived from an EMBL/GenBank/DDBJ whole genome shotgun (WGS) entry which is preliminary data.</text>
</comment>
<evidence type="ECO:0000313" key="3">
    <source>
        <dbReference type="Proteomes" id="UP000283993"/>
    </source>
</evidence>
<dbReference type="EMBL" id="AYKH01000001">
    <property type="protein sequence ID" value="ROO30607.1"/>
    <property type="molecule type" value="Genomic_DNA"/>
</dbReference>
<sequence>MPHRSLIRIGTFAVVAALAGFSGTGFAQSNALRALDNTQAETSAAGRAASHPMAEELAASIDAYNRNAGADKVTGDRDADAAAAILQNNGEARQLAHELDEYNARAGNSLVPDTRVTDNADGHAPYETADALATRLTRYNETGGSLAHRGQ</sequence>
<reference evidence="2 3" key="1">
    <citation type="submission" date="2013-10" db="EMBL/GenBank/DDBJ databases">
        <title>Salinisphaera orenii MK-B5 Genome Sequencing.</title>
        <authorList>
            <person name="Lai Q."/>
            <person name="Li C."/>
            <person name="Shao Z."/>
        </authorList>
    </citation>
    <scope>NUCLEOTIDE SEQUENCE [LARGE SCALE GENOMIC DNA]</scope>
    <source>
        <strain evidence="2 3">MK-B5</strain>
    </source>
</reference>